<organism evidence="1 2">
    <name type="scientific">Lophiostoma macrostomum CBS 122681</name>
    <dbReference type="NCBI Taxonomy" id="1314788"/>
    <lineage>
        <taxon>Eukaryota</taxon>
        <taxon>Fungi</taxon>
        <taxon>Dikarya</taxon>
        <taxon>Ascomycota</taxon>
        <taxon>Pezizomycotina</taxon>
        <taxon>Dothideomycetes</taxon>
        <taxon>Pleosporomycetidae</taxon>
        <taxon>Pleosporales</taxon>
        <taxon>Lophiostomataceae</taxon>
        <taxon>Lophiostoma</taxon>
    </lineage>
</organism>
<accession>A0A6A6ST65</accession>
<sequence>MFCPSVSHFRSPSFSPLAPVPLILRPFPRLTFFSKWLASLVTAPSKALYNHPSTTPSTTPSITPSITLSITLSINLSSLPSSLSPSISHHSLHHSFHLLTTNIDEIQLVCAS</sequence>
<name>A0A6A6ST65_9PLEO</name>
<dbReference type="AlphaFoldDB" id="A0A6A6ST65"/>
<gene>
    <name evidence="1" type="ORF">K491DRAFT_118940</name>
</gene>
<evidence type="ECO:0000313" key="2">
    <source>
        <dbReference type="Proteomes" id="UP000799324"/>
    </source>
</evidence>
<protein>
    <submittedName>
        <fullName evidence="1">Uncharacterized protein</fullName>
    </submittedName>
</protein>
<dbReference type="Proteomes" id="UP000799324">
    <property type="component" value="Unassembled WGS sequence"/>
</dbReference>
<dbReference type="EMBL" id="MU004445">
    <property type="protein sequence ID" value="KAF2650742.1"/>
    <property type="molecule type" value="Genomic_DNA"/>
</dbReference>
<reference evidence="1" key="1">
    <citation type="journal article" date="2020" name="Stud. Mycol.">
        <title>101 Dothideomycetes genomes: a test case for predicting lifestyles and emergence of pathogens.</title>
        <authorList>
            <person name="Haridas S."/>
            <person name="Albert R."/>
            <person name="Binder M."/>
            <person name="Bloem J."/>
            <person name="Labutti K."/>
            <person name="Salamov A."/>
            <person name="Andreopoulos B."/>
            <person name="Baker S."/>
            <person name="Barry K."/>
            <person name="Bills G."/>
            <person name="Bluhm B."/>
            <person name="Cannon C."/>
            <person name="Castanera R."/>
            <person name="Culley D."/>
            <person name="Daum C."/>
            <person name="Ezra D."/>
            <person name="Gonzalez J."/>
            <person name="Henrissat B."/>
            <person name="Kuo A."/>
            <person name="Liang C."/>
            <person name="Lipzen A."/>
            <person name="Lutzoni F."/>
            <person name="Magnuson J."/>
            <person name="Mondo S."/>
            <person name="Nolan M."/>
            <person name="Ohm R."/>
            <person name="Pangilinan J."/>
            <person name="Park H.-J."/>
            <person name="Ramirez L."/>
            <person name="Alfaro M."/>
            <person name="Sun H."/>
            <person name="Tritt A."/>
            <person name="Yoshinaga Y."/>
            <person name="Zwiers L.-H."/>
            <person name="Turgeon B."/>
            <person name="Goodwin S."/>
            <person name="Spatafora J."/>
            <person name="Crous P."/>
            <person name="Grigoriev I."/>
        </authorList>
    </citation>
    <scope>NUCLEOTIDE SEQUENCE</scope>
    <source>
        <strain evidence="1">CBS 122681</strain>
    </source>
</reference>
<keyword evidence="2" id="KW-1185">Reference proteome</keyword>
<proteinExistence type="predicted"/>
<evidence type="ECO:0000313" key="1">
    <source>
        <dbReference type="EMBL" id="KAF2650742.1"/>
    </source>
</evidence>